<feature type="region of interest" description="Disordered" evidence="1">
    <location>
        <begin position="1344"/>
        <end position="1365"/>
    </location>
</feature>
<proteinExistence type="predicted"/>
<feature type="compositionally biased region" description="Basic and acidic residues" evidence="1">
    <location>
        <begin position="903"/>
        <end position="924"/>
    </location>
</feature>
<evidence type="ECO:0000256" key="2">
    <source>
        <dbReference type="SAM" id="Phobius"/>
    </source>
</evidence>
<keyword evidence="2" id="KW-0472">Membrane</keyword>
<dbReference type="SUPFAM" id="SSF140990">
    <property type="entry name" value="FtsH protease domain-like"/>
    <property type="match status" value="1"/>
</dbReference>
<dbReference type="Gene3D" id="3.40.50.300">
    <property type="entry name" value="P-loop containing nucleotide triphosphate hydrolases"/>
    <property type="match status" value="2"/>
</dbReference>
<dbReference type="PANTHER" id="PTHR23076:SF58">
    <property type="entry name" value="INACTIVE ATP-DEPENDENT ZINC METALLOPROTEASE FTSHI 5, CHLOROPLASTIC-RELATED"/>
    <property type="match status" value="1"/>
</dbReference>
<dbReference type="InterPro" id="IPR027417">
    <property type="entry name" value="P-loop_NTPase"/>
</dbReference>
<accession>A0A2I4S717</accession>
<geneLocation type="plastid" evidence="4"/>
<evidence type="ECO:0000259" key="3">
    <source>
        <dbReference type="SMART" id="SM00382"/>
    </source>
</evidence>
<dbReference type="GO" id="GO:0016887">
    <property type="term" value="F:ATP hydrolysis activity"/>
    <property type="evidence" value="ECO:0007669"/>
    <property type="project" value="InterPro"/>
</dbReference>
<dbReference type="GO" id="GO:0006508">
    <property type="term" value="P:proteolysis"/>
    <property type="evidence" value="ECO:0007669"/>
    <property type="project" value="InterPro"/>
</dbReference>
<dbReference type="InterPro" id="IPR003960">
    <property type="entry name" value="ATPase_AAA_CS"/>
</dbReference>
<dbReference type="GO" id="GO:0005524">
    <property type="term" value="F:ATP binding"/>
    <property type="evidence" value="ECO:0007669"/>
    <property type="project" value="InterPro"/>
</dbReference>
<dbReference type="SUPFAM" id="SSF52540">
    <property type="entry name" value="P-loop containing nucleoside triphosphate hydrolases"/>
    <property type="match status" value="1"/>
</dbReference>
<evidence type="ECO:0000313" key="4">
    <source>
        <dbReference type="EMBL" id="AST08841.1"/>
    </source>
</evidence>
<protein>
    <submittedName>
        <fullName evidence="4">Putative plastid division protein</fullName>
    </submittedName>
</protein>
<dbReference type="Gene3D" id="1.10.8.60">
    <property type="match status" value="1"/>
</dbReference>
<dbReference type="PROSITE" id="PS00674">
    <property type="entry name" value="AAA"/>
    <property type="match status" value="1"/>
</dbReference>
<dbReference type="PANTHER" id="PTHR23076">
    <property type="entry name" value="METALLOPROTEASE M41 FTSH"/>
    <property type="match status" value="1"/>
</dbReference>
<sequence length="1489" mass="172892">MRTEKELNLILETRNPNSDEKNTRKSKLKNWVSNQRSISRYKIRANFTQINFSTFLTFLPLALGFSQFLAYHLNSSKTESFFEANLPVFKTFKPKISFETVEYIAKANSLYSWDLNNLEKNNLQKKFNPAFSSDHTFLFGQPYFLAKIKKIPNQKTFFCRDNKQFTALSCDFYLIPSGNFMSKISSIEGFSRKLDELPAYVKGLKQKSSFSPPLAFSSTSEKFQPKQNLLLKTHKKEFTPQYKLWKQVEKKLNLVQDLDPIVQKFPTNFSETASGQFTKNEIFQSHDRFGRRSEFYKNRFDFYNKVNQLNSELQNLFIEKNISYSPNHLVENYSPDLQVIEDASISEKILEKLEKKQISEDLIGCRIMSGYVYPDMKTNDLEWFYTLNKIGRFNRNSFFTKRNFITSKSSDLKIKEQTVNFETSGFPLYSRKYRFRINNLPKILLETKNILLTNREDNKIFYKGSSLLLDFQKSFDWKNLHEENLRSWFHNYLSPSNPLVQLRQNFFGNYYSPQFLVDTKIANFSDFTTKSFLRLKFIKTPETSWQYSDWIYEYDSVQSLFVPWQSSLHIPSETKKENQIFKEENLKGLFLTLSKQDSNEVKQFLPIIQLKQPIWNNFNENLNFFDGYTPLFEFGVKGNPDYTFSPLCSDKKRFVKKHASGQYRKLSSLFSKKQHSNLICVDNWEPLTSTSWLVVSQLSFAIFIFHILKSLADSYGRELLGYLLDLVAALGILDDSLKQQIEILTGQRNKGFRIVLNSQKKFSDIVGIQKLLLEIYEVVLFLRNSARDFALSKTLPHGILLTGPPGTGKTLLVQALAGEAQVPIIVLSGSSLIEPGESASFKLQMVFQEARQLAPCIVFIDEIDTLSSKRSQIVQNPMATDEGFESFLESLILESISSTEKTKHQARKELLEPGQEKQDIDNQRQKQSYSNSDQKEKQLSLLSQLLIELDGIQGRDGVVVIGATNRPEVLDPAVLRPGRFDKIIQVGLPDEQKRVKILQFYGQNLGYQKNLPWNYLGERTAGFTAADLATLMNESTIKAILNNSTHTIETIEHGIDRLTTSESEKYTVFKTKKTSDKKEKSNTLSISSKMSILRLAYYQAGKIILSYALETHPKSVIASLWPRRPTIRSVEITTNLQNSLFEFARLCEITDRLVGCYAGKAAEFLFLQKFSPKGLSQTSTLGLDDLVFAQKLVYFMLEQCCFYSKKSHIQQTISLLPNINMREFRKNPEKLDLYSELVGRIQLPPMWEAIEAETSSLRSKKEKENDAIDLEEQIHYTIPWWQQEISDEFEFKPKNPGKGSRLYLYNPERTQRNPEWLPPDEFYHVSSGLKNVKTAFTNIVRVKRQKQAKSSEKTQPDTHIDKKRNKSQKVYKVYFPWNDVPNLTRDYSAHSLVLQSFNKALVILNQNRELLDRLVVELLYQEILRKPDIEKLVTEFEIRKTNTLIDETEIKDRFEPPKLVEFVEFPWGTKSRKPLPRWIDFAGLREETT</sequence>
<dbReference type="InterPro" id="IPR037219">
    <property type="entry name" value="Peptidase_M41-like"/>
</dbReference>
<evidence type="ECO:0000256" key="1">
    <source>
        <dbReference type="SAM" id="MobiDB-lite"/>
    </source>
</evidence>
<dbReference type="SMART" id="SM00382">
    <property type="entry name" value="AAA"/>
    <property type="match status" value="1"/>
</dbReference>
<feature type="transmembrane region" description="Helical" evidence="2">
    <location>
        <begin position="50"/>
        <end position="71"/>
    </location>
</feature>
<keyword evidence="2" id="KW-1133">Transmembrane helix</keyword>
<keyword evidence="2" id="KW-0812">Transmembrane</keyword>
<name>A0A2I4S717_9CHLO</name>
<dbReference type="InterPro" id="IPR003959">
    <property type="entry name" value="ATPase_AAA_core"/>
</dbReference>
<feature type="region of interest" description="Disordered" evidence="1">
    <location>
        <begin position="903"/>
        <end position="935"/>
    </location>
</feature>
<dbReference type="Pfam" id="PF00004">
    <property type="entry name" value="AAA"/>
    <property type="match status" value="2"/>
</dbReference>
<organism evidence="4">
    <name type="scientific">Chlorella sp. ATCC 30562</name>
    <dbReference type="NCBI Taxonomy" id="2025116"/>
    <lineage>
        <taxon>Eukaryota</taxon>
        <taxon>Viridiplantae</taxon>
        <taxon>Chlorophyta</taxon>
        <taxon>core chlorophytes</taxon>
        <taxon>Trebouxiophyceae</taxon>
        <taxon>Chlorellales</taxon>
        <taxon>Chlorellaceae</taxon>
        <taxon>Chlorella clade</taxon>
        <taxon>Chlorella</taxon>
    </lineage>
</organism>
<dbReference type="GO" id="GO:0004176">
    <property type="term" value="F:ATP-dependent peptidase activity"/>
    <property type="evidence" value="ECO:0007669"/>
    <property type="project" value="InterPro"/>
</dbReference>
<dbReference type="Gene3D" id="1.20.58.760">
    <property type="entry name" value="Peptidase M41"/>
    <property type="match status" value="1"/>
</dbReference>
<dbReference type="InterPro" id="IPR003593">
    <property type="entry name" value="AAA+_ATPase"/>
</dbReference>
<feature type="domain" description="AAA+ ATPase" evidence="3">
    <location>
        <begin position="795"/>
        <end position="990"/>
    </location>
</feature>
<dbReference type="GO" id="GO:0009535">
    <property type="term" value="C:chloroplast thylakoid membrane"/>
    <property type="evidence" value="ECO:0007669"/>
    <property type="project" value="TreeGrafter"/>
</dbReference>
<gene>
    <name evidence="4" type="primary">ftsH</name>
</gene>
<feature type="compositionally biased region" description="Basic and acidic residues" evidence="1">
    <location>
        <begin position="1349"/>
        <end position="1360"/>
    </location>
</feature>
<dbReference type="GO" id="GO:0004222">
    <property type="term" value="F:metalloendopeptidase activity"/>
    <property type="evidence" value="ECO:0007669"/>
    <property type="project" value="InterPro"/>
</dbReference>
<dbReference type="EMBL" id="KY629617">
    <property type="protein sequence ID" value="AST08841.1"/>
    <property type="molecule type" value="Genomic_DNA"/>
</dbReference>
<keyword evidence="4" id="KW-0934">Plastid</keyword>
<reference evidence="4" key="1">
    <citation type="journal article" date="2017" name="Sci. Rep.">
        <title>Multiple origins of endosymbionts in Chlorellaceae with no reductive effects on the plastid or mitochondrial genomes.</title>
        <authorList>
            <person name="Fan W."/>
            <person name="Guo W."/>
            <person name="Van Etten J.L."/>
            <person name="Mower J.P."/>
        </authorList>
    </citation>
    <scope>NUCLEOTIDE SEQUENCE</scope>
</reference>